<sequence length="72" mass="8477">MSSSMLSYSYNVERSRLMNEMYLHKHVKLPKYVLSDNDCFTPPPSRVLPFPLLHNNSTLFISHHHHHTFTPP</sequence>
<evidence type="ECO:0000313" key="2">
    <source>
        <dbReference type="Proteomes" id="UP001229421"/>
    </source>
</evidence>
<dbReference type="Proteomes" id="UP001229421">
    <property type="component" value="Unassembled WGS sequence"/>
</dbReference>
<name>A0AAD8NUB2_TARER</name>
<dbReference type="AlphaFoldDB" id="A0AAD8NUB2"/>
<reference evidence="1" key="1">
    <citation type="journal article" date="2023" name="bioRxiv">
        <title>Improved chromosome-level genome assembly for marigold (Tagetes erecta).</title>
        <authorList>
            <person name="Jiang F."/>
            <person name="Yuan L."/>
            <person name="Wang S."/>
            <person name="Wang H."/>
            <person name="Xu D."/>
            <person name="Wang A."/>
            <person name="Fan W."/>
        </authorList>
    </citation>
    <scope>NUCLEOTIDE SEQUENCE</scope>
    <source>
        <strain evidence="1">WSJ</strain>
        <tissue evidence="1">Leaf</tissue>
    </source>
</reference>
<comment type="caution">
    <text evidence="1">The sequence shown here is derived from an EMBL/GenBank/DDBJ whole genome shotgun (WGS) entry which is preliminary data.</text>
</comment>
<gene>
    <name evidence="1" type="ORF">QVD17_17402</name>
</gene>
<protein>
    <submittedName>
        <fullName evidence="1">Uncharacterized protein</fullName>
    </submittedName>
</protein>
<proteinExistence type="predicted"/>
<organism evidence="1 2">
    <name type="scientific">Tagetes erecta</name>
    <name type="common">African marigold</name>
    <dbReference type="NCBI Taxonomy" id="13708"/>
    <lineage>
        <taxon>Eukaryota</taxon>
        <taxon>Viridiplantae</taxon>
        <taxon>Streptophyta</taxon>
        <taxon>Embryophyta</taxon>
        <taxon>Tracheophyta</taxon>
        <taxon>Spermatophyta</taxon>
        <taxon>Magnoliopsida</taxon>
        <taxon>eudicotyledons</taxon>
        <taxon>Gunneridae</taxon>
        <taxon>Pentapetalae</taxon>
        <taxon>asterids</taxon>
        <taxon>campanulids</taxon>
        <taxon>Asterales</taxon>
        <taxon>Asteraceae</taxon>
        <taxon>Asteroideae</taxon>
        <taxon>Heliantheae alliance</taxon>
        <taxon>Tageteae</taxon>
        <taxon>Tagetes</taxon>
    </lineage>
</organism>
<keyword evidence="2" id="KW-1185">Reference proteome</keyword>
<evidence type="ECO:0000313" key="1">
    <source>
        <dbReference type="EMBL" id="KAK1428565.1"/>
    </source>
</evidence>
<dbReference type="EMBL" id="JAUHHV010000004">
    <property type="protein sequence ID" value="KAK1428565.1"/>
    <property type="molecule type" value="Genomic_DNA"/>
</dbReference>
<accession>A0AAD8NUB2</accession>